<evidence type="ECO:0000313" key="1">
    <source>
        <dbReference type="EMBL" id="AJG24060.1"/>
    </source>
</evidence>
<sequence length="71" mass="8350">MIWPFGYPDARLFRVFGIEVVRLLAWAEPASRKKRKASEVEAYRLIVFVRSWSARESAVSFRPLSAWSFTR</sequence>
<accession>A0A0C4YNG5</accession>
<evidence type="ECO:0000313" key="2">
    <source>
        <dbReference type="Proteomes" id="UP000031843"/>
    </source>
</evidence>
<dbReference type="KEGG" id="cbw:RR42_s2478"/>
<dbReference type="EMBL" id="CP010537">
    <property type="protein sequence ID" value="AJG24060.1"/>
    <property type="molecule type" value="Genomic_DNA"/>
</dbReference>
<dbReference type="Proteomes" id="UP000031843">
    <property type="component" value="Chromosome secondary"/>
</dbReference>
<organism evidence="1 2">
    <name type="scientific">Cupriavidus basilensis</name>
    <dbReference type="NCBI Taxonomy" id="68895"/>
    <lineage>
        <taxon>Bacteria</taxon>
        <taxon>Pseudomonadati</taxon>
        <taxon>Pseudomonadota</taxon>
        <taxon>Betaproteobacteria</taxon>
        <taxon>Burkholderiales</taxon>
        <taxon>Burkholderiaceae</taxon>
        <taxon>Cupriavidus</taxon>
    </lineage>
</organism>
<protein>
    <submittedName>
        <fullName evidence="1">Uncharacterized protein</fullName>
    </submittedName>
</protein>
<keyword evidence="2" id="KW-1185">Reference proteome</keyword>
<reference evidence="1 2" key="1">
    <citation type="journal article" date="2015" name="Genome Announc.">
        <title>Complete Genome Sequence of Cupriavidus basilensis 4G11, Isolated from the Oak Ridge Field Research Center Site.</title>
        <authorList>
            <person name="Ray J."/>
            <person name="Waters R.J."/>
            <person name="Skerker J.M."/>
            <person name="Kuehl J.V."/>
            <person name="Price M.N."/>
            <person name="Huang J."/>
            <person name="Chakraborty R."/>
            <person name="Arkin A.P."/>
            <person name="Deutschbauer A."/>
        </authorList>
    </citation>
    <scope>NUCLEOTIDE SEQUENCE [LARGE SCALE GENOMIC DNA]</scope>
    <source>
        <strain evidence="1">4G11</strain>
    </source>
</reference>
<dbReference type="AlphaFoldDB" id="A0A0C4YNG5"/>
<name>A0A0C4YNG5_9BURK</name>
<proteinExistence type="predicted"/>
<gene>
    <name evidence="1" type="ORF">RR42_s2478</name>
</gene>